<evidence type="ECO:0000313" key="3">
    <source>
        <dbReference type="Proteomes" id="UP000785783"/>
    </source>
</evidence>
<dbReference type="AlphaFoldDB" id="A0A937HFN3"/>
<dbReference type="Pfam" id="PF04367">
    <property type="entry name" value="DUF502"/>
    <property type="match status" value="1"/>
</dbReference>
<accession>A0A937HFN3</accession>
<evidence type="ECO:0000313" key="2">
    <source>
        <dbReference type="EMBL" id="MBL6761926.1"/>
    </source>
</evidence>
<keyword evidence="1" id="KW-0812">Transmembrane</keyword>
<dbReference type="PANTHER" id="PTHR31876">
    <property type="entry name" value="COV-LIKE PROTEIN 1"/>
    <property type="match status" value="1"/>
</dbReference>
<reference evidence="2" key="1">
    <citation type="submission" date="2020-10" db="EMBL/GenBank/DDBJ databases">
        <title>Microbiome of the Black Sea water column analyzed by genome centric metagenomics.</title>
        <authorList>
            <person name="Cabello-Yeves P.J."/>
            <person name="Callieri C."/>
            <person name="Picazo A."/>
            <person name="Mehrshad M."/>
            <person name="Haro-Moreno J.M."/>
            <person name="Roda-Garcia J."/>
            <person name="Dzembekova N."/>
            <person name="Slabakova V."/>
            <person name="Slabakova N."/>
            <person name="Moncheva S."/>
            <person name="Rodriguez-Valera F."/>
        </authorList>
    </citation>
    <scope>NUCLEOTIDE SEQUENCE</scope>
    <source>
        <strain evidence="2">BS307-5m-G5</strain>
    </source>
</reference>
<dbReference type="EMBL" id="JADHOK010000049">
    <property type="protein sequence ID" value="MBL6761926.1"/>
    <property type="molecule type" value="Genomic_DNA"/>
</dbReference>
<dbReference type="Proteomes" id="UP000785783">
    <property type="component" value="Unassembled WGS sequence"/>
</dbReference>
<keyword evidence="1" id="KW-0472">Membrane</keyword>
<dbReference type="PANTHER" id="PTHR31876:SF26">
    <property type="entry name" value="PROTEIN LIKE COV 2"/>
    <property type="match status" value="1"/>
</dbReference>
<evidence type="ECO:0000256" key="1">
    <source>
        <dbReference type="SAM" id="Phobius"/>
    </source>
</evidence>
<organism evidence="2 3">
    <name type="scientific">PS1 clade bacterium</name>
    <dbReference type="NCBI Taxonomy" id="2175152"/>
    <lineage>
        <taxon>Bacteria</taxon>
        <taxon>Pseudomonadati</taxon>
        <taxon>Pseudomonadota</taxon>
        <taxon>Alphaproteobacteria</taxon>
        <taxon>PS1 clade</taxon>
    </lineage>
</organism>
<gene>
    <name evidence="2" type="ORF">ISQ19_04435</name>
</gene>
<feature type="non-terminal residue" evidence="2">
    <location>
        <position position="1"/>
    </location>
</feature>
<feature type="transmembrane region" description="Helical" evidence="1">
    <location>
        <begin position="60"/>
        <end position="88"/>
    </location>
</feature>
<comment type="caution">
    <text evidence="2">The sequence shown here is derived from an EMBL/GenBank/DDBJ whole genome shotgun (WGS) entry which is preliminary data.</text>
</comment>
<proteinExistence type="predicted"/>
<protein>
    <submittedName>
        <fullName evidence="2">DUF502 domain-containing protein</fullName>
    </submittedName>
</protein>
<feature type="transmembrane region" description="Helical" evidence="1">
    <location>
        <begin position="17"/>
        <end position="40"/>
    </location>
</feature>
<dbReference type="InterPro" id="IPR007462">
    <property type="entry name" value="COV1-like"/>
</dbReference>
<sequence length="215" mass="23853">NFETPAKKRTMLGALRTYFFTGLVVTAPIFITFYLVLWFVEFLDNYFRPWVPEIYWPTTYLPFNIPGVGVVLALALLTLIGGLTANFLGRALLAFADRFIRQIPMAGTVYTALRQIFQTAVREDGQSFSQVALIEYPRKGLNAIAFVTKAADRRINKATGQVMVGVFLPTTPNPTSGFLLFVPEDELTILDMTVEEGAKLVISAGLADEETTPSN</sequence>
<keyword evidence="1" id="KW-1133">Transmembrane helix</keyword>
<name>A0A937HFN3_9PROT</name>